<keyword evidence="2" id="KW-1185">Reference proteome</keyword>
<dbReference type="EMBL" id="CP097649">
    <property type="protein sequence ID" value="URI14646.1"/>
    <property type="molecule type" value="Genomic_DNA"/>
</dbReference>
<dbReference type="InterPro" id="IPR012902">
    <property type="entry name" value="N_methyl_site"/>
</dbReference>
<accession>A0ABY4SLB9</accession>
<evidence type="ECO:0000313" key="2">
    <source>
        <dbReference type="Proteomes" id="UP001055429"/>
    </source>
</evidence>
<proteinExistence type="predicted"/>
<evidence type="ECO:0000313" key="1">
    <source>
        <dbReference type="EMBL" id="URI14646.1"/>
    </source>
</evidence>
<protein>
    <submittedName>
        <fullName evidence="1">Prepilin-type N-terminal cleavage/methylation domain-containing protein</fullName>
    </submittedName>
</protein>
<dbReference type="Proteomes" id="UP001055429">
    <property type="component" value="Chromosome"/>
</dbReference>
<sequence>MRARRPGFSLIEALVVLAISGMALAIVFSIGLKAGDAGFGLGRKAMSAADLDVAVSDFRAVVRSIALRPERAFLAGVDKPVVGAARRFEGEVVMERATQCAPAGWAGTLVLAVEPRGDEQILTCTAGERTATLFATRKRDAALSYSVNGRDWSDSYTNAPPDGFGEGLLRSARVFVRFSGGAGMDVIEAASSGLPDNWARPVDDF</sequence>
<organism evidence="1 2">
    <name type="scientific">Brevundimonas albigilva</name>
    <dbReference type="NCBI Taxonomy" id="1312364"/>
    <lineage>
        <taxon>Bacteria</taxon>
        <taxon>Pseudomonadati</taxon>
        <taxon>Pseudomonadota</taxon>
        <taxon>Alphaproteobacteria</taxon>
        <taxon>Caulobacterales</taxon>
        <taxon>Caulobacteraceae</taxon>
        <taxon>Brevundimonas</taxon>
    </lineage>
</organism>
<gene>
    <name evidence="1" type="ORF">M8231_12600</name>
</gene>
<dbReference type="RefSeq" id="WP_250201592.1">
    <property type="nucleotide sequence ID" value="NZ_CP097649.1"/>
</dbReference>
<name>A0ABY4SLB9_9CAUL</name>
<dbReference type="NCBIfam" id="TIGR02532">
    <property type="entry name" value="IV_pilin_GFxxxE"/>
    <property type="match status" value="1"/>
</dbReference>
<reference evidence="1" key="1">
    <citation type="submission" date="2022-05" db="EMBL/GenBank/DDBJ databases">
        <title>Brevundimonas albigilva TT17 genome sequence.</title>
        <authorList>
            <person name="Lee K."/>
            <person name="Son H."/>
        </authorList>
    </citation>
    <scope>NUCLEOTIDE SEQUENCE</scope>
    <source>
        <strain evidence="1">TT17</strain>
    </source>
</reference>
<dbReference type="Pfam" id="PF07963">
    <property type="entry name" value="N_methyl"/>
    <property type="match status" value="1"/>
</dbReference>